<dbReference type="PANTHER" id="PTHR21266:SF60">
    <property type="entry name" value="3-KETOSTEROID-9-ALPHA-MONOOXYGENASE, OXYGENASE COMPONENT"/>
    <property type="match status" value="1"/>
</dbReference>
<keyword evidence="8" id="KW-1185">Reference proteome</keyword>
<dbReference type="KEGG" id="aman:B6F84_04740"/>
<dbReference type="InterPro" id="IPR044043">
    <property type="entry name" value="VanA_C_cat"/>
</dbReference>
<dbReference type="CDD" id="cd03469">
    <property type="entry name" value="Rieske_RO_Alpha_N"/>
    <property type="match status" value="1"/>
</dbReference>
<keyword evidence="3" id="KW-0560">Oxidoreductase</keyword>
<evidence type="ECO:0000256" key="5">
    <source>
        <dbReference type="ARBA" id="ARBA00023014"/>
    </source>
</evidence>
<accession>A0A1W6JYQ5</accession>
<dbReference type="AlphaFoldDB" id="A0A1W6JYQ5"/>
<dbReference type="GO" id="GO:0051537">
    <property type="term" value="F:2 iron, 2 sulfur cluster binding"/>
    <property type="evidence" value="ECO:0007669"/>
    <property type="project" value="UniProtKB-KW"/>
</dbReference>
<dbReference type="SUPFAM" id="SSF50022">
    <property type="entry name" value="ISP domain"/>
    <property type="match status" value="1"/>
</dbReference>
<dbReference type="SUPFAM" id="SSF55961">
    <property type="entry name" value="Bet v1-like"/>
    <property type="match status" value="1"/>
</dbReference>
<dbReference type="InterPro" id="IPR036922">
    <property type="entry name" value="Rieske_2Fe-2S_sf"/>
</dbReference>
<organism evidence="7 8">
    <name type="scientific">Acidianus manzaensis</name>
    <dbReference type="NCBI Taxonomy" id="282676"/>
    <lineage>
        <taxon>Archaea</taxon>
        <taxon>Thermoproteota</taxon>
        <taxon>Thermoprotei</taxon>
        <taxon>Sulfolobales</taxon>
        <taxon>Sulfolobaceae</taxon>
        <taxon>Acidianus</taxon>
    </lineage>
</organism>
<dbReference type="Proteomes" id="UP000193404">
    <property type="component" value="Chromosome"/>
</dbReference>
<evidence type="ECO:0000259" key="6">
    <source>
        <dbReference type="PROSITE" id="PS51296"/>
    </source>
</evidence>
<dbReference type="Pfam" id="PF00355">
    <property type="entry name" value="Rieske"/>
    <property type="match status" value="1"/>
</dbReference>
<feature type="domain" description="Rieske" evidence="6">
    <location>
        <begin position="5"/>
        <end position="103"/>
    </location>
</feature>
<dbReference type="GeneID" id="41590202"/>
<dbReference type="EMBL" id="CP020477">
    <property type="protein sequence ID" value="ARM75403.1"/>
    <property type="molecule type" value="Genomic_DNA"/>
</dbReference>
<keyword evidence="5" id="KW-0411">Iron-sulfur</keyword>
<dbReference type="RefSeq" id="WP_148691173.1">
    <property type="nucleotide sequence ID" value="NZ_CP020477.1"/>
</dbReference>
<dbReference type="OrthoDB" id="6837at2157"/>
<protein>
    <recommendedName>
        <fullName evidence="6">Rieske domain-containing protein</fullName>
    </recommendedName>
</protein>
<evidence type="ECO:0000313" key="7">
    <source>
        <dbReference type="EMBL" id="ARM75403.1"/>
    </source>
</evidence>
<sequence length="312" mass="36976">MYNEYLPVAFSDELKDKLEVQLLNKDILLLRREEKIYAFSNRCPHRLAKLSHGKFLDNEIQCPYHGWRYNLEGKLTYIPSLGKSMNVKLEKYFVKEKYGIIWVSIKEPKEDLPEISDWTGFRKIKCGPYYIKANPFRVLENLMDVSHFPFIHEGYLGDPKFPSIPEYDAKLNDEGVIMENVNVYQPNPDGLSQGKYFNYTYKVLRPLLLYFSKINERGEIFSMIFTIKPEAKDKSIVYAWILMNYAYDTPEEKIRKFEDEIIMQDKEILETQPYEYYLDPSKEIHVKADLGSVLYKQYLKKRVGQFEELGLI</sequence>
<evidence type="ECO:0000256" key="2">
    <source>
        <dbReference type="ARBA" id="ARBA00022723"/>
    </source>
</evidence>
<evidence type="ECO:0000313" key="8">
    <source>
        <dbReference type="Proteomes" id="UP000193404"/>
    </source>
</evidence>
<dbReference type="InterPro" id="IPR050584">
    <property type="entry name" value="Cholesterol_7-desaturase"/>
</dbReference>
<dbReference type="STRING" id="282676.B6F84_04740"/>
<reference evidence="7 8" key="1">
    <citation type="submission" date="2017-03" db="EMBL/GenBank/DDBJ databases">
        <title>Sulfur activation and transportation mechanism of thermophilic Archaea Acidianus manzaensis YN-25.</title>
        <authorList>
            <person name="Ma Y."/>
            <person name="Yang Y."/>
            <person name="Xia J."/>
        </authorList>
    </citation>
    <scope>NUCLEOTIDE SEQUENCE [LARGE SCALE GENOMIC DNA]</scope>
    <source>
        <strain evidence="7 8">YN-25</strain>
    </source>
</reference>
<dbReference type="Gene3D" id="2.102.10.10">
    <property type="entry name" value="Rieske [2Fe-2S] iron-sulphur domain"/>
    <property type="match status" value="1"/>
</dbReference>
<keyword evidence="1" id="KW-0001">2Fe-2S</keyword>
<dbReference type="InterPro" id="IPR017941">
    <property type="entry name" value="Rieske_2Fe-2S"/>
</dbReference>
<dbReference type="GO" id="GO:0046872">
    <property type="term" value="F:metal ion binding"/>
    <property type="evidence" value="ECO:0007669"/>
    <property type="project" value="UniProtKB-KW"/>
</dbReference>
<dbReference type="Gene3D" id="3.90.380.10">
    <property type="entry name" value="Naphthalene 1,2-dioxygenase Alpha Subunit, Chain A, domain 1"/>
    <property type="match status" value="1"/>
</dbReference>
<dbReference type="PROSITE" id="PS51296">
    <property type="entry name" value="RIESKE"/>
    <property type="match status" value="1"/>
</dbReference>
<proteinExistence type="predicted"/>
<evidence type="ECO:0000256" key="4">
    <source>
        <dbReference type="ARBA" id="ARBA00023004"/>
    </source>
</evidence>
<dbReference type="GO" id="GO:0016491">
    <property type="term" value="F:oxidoreductase activity"/>
    <property type="evidence" value="ECO:0007669"/>
    <property type="project" value="UniProtKB-KW"/>
</dbReference>
<name>A0A1W6JYQ5_9CREN</name>
<keyword evidence="4" id="KW-0408">Iron</keyword>
<dbReference type="PANTHER" id="PTHR21266">
    <property type="entry name" value="IRON-SULFUR DOMAIN CONTAINING PROTEIN"/>
    <property type="match status" value="1"/>
</dbReference>
<keyword evidence="2" id="KW-0479">Metal-binding</keyword>
<evidence type="ECO:0000256" key="3">
    <source>
        <dbReference type="ARBA" id="ARBA00023002"/>
    </source>
</evidence>
<gene>
    <name evidence="7" type="ORF">B6F84_04740</name>
</gene>
<dbReference type="Pfam" id="PF19112">
    <property type="entry name" value="VanA_C"/>
    <property type="match status" value="1"/>
</dbReference>
<evidence type="ECO:0000256" key="1">
    <source>
        <dbReference type="ARBA" id="ARBA00022714"/>
    </source>
</evidence>